<dbReference type="InterPro" id="IPR011053">
    <property type="entry name" value="Single_hybrid_motif"/>
</dbReference>
<dbReference type="PANTHER" id="PTHR45266:SF3">
    <property type="entry name" value="OXALOACETATE DECARBOXYLASE ALPHA CHAIN"/>
    <property type="match status" value="1"/>
</dbReference>
<keyword evidence="4" id="KW-1185">Reference proteome</keyword>
<accession>A0A2U3P3H3</accession>
<dbReference type="AlphaFoldDB" id="A0A2U3P3H3"/>
<dbReference type="Proteomes" id="UP000240424">
    <property type="component" value="Unassembled WGS sequence"/>
</dbReference>
<gene>
    <name evidence="3" type="ORF">MNAB215_467</name>
</gene>
<dbReference type="STRING" id="1841861.GCA_900157365_04670"/>
<reference evidence="3 4" key="1">
    <citation type="submission" date="2017-01" db="EMBL/GenBank/DDBJ databases">
        <authorList>
            <consortium name="Urmite Genomes"/>
        </authorList>
    </citation>
    <scope>NUCLEOTIDE SEQUENCE [LARGE SCALE GENOMIC DNA]</scope>
    <source>
        <strain evidence="3 4">AB215</strain>
    </source>
</reference>
<dbReference type="SUPFAM" id="SSF51230">
    <property type="entry name" value="Single hybrid motif"/>
    <property type="match status" value="1"/>
</dbReference>
<evidence type="ECO:0000256" key="1">
    <source>
        <dbReference type="ARBA" id="ARBA00023267"/>
    </source>
</evidence>
<evidence type="ECO:0000259" key="2">
    <source>
        <dbReference type="PROSITE" id="PS50968"/>
    </source>
</evidence>
<dbReference type="EMBL" id="FUEZ01000003">
    <property type="protein sequence ID" value="SPM38290.1"/>
    <property type="molecule type" value="Genomic_DNA"/>
</dbReference>
<name>A0A2U3P3H3_9MYCO</name>
<protein>
    <submittedName>
        <fullName evidence="3">Acetyl/propionyl-CoA carboxylase, alpha subunit</fullName>
    </submittedName>
</protein>
<dbReference type="Gene3D" id="2.40.50.100">
    <property type="match status" value="1"/>
</dbReference>
<dbReference type="PANTHER" id="PTHR45266">
    <property type="entry name" value="OXALOACETATE DECARBOXYLASE ALPHA CHAIN"/>
    <property type="match status" value="1"/>
</dbReference>
<proteinExistence type="predicted"/>
<dbReference type="CDD" id="cd06850">
    <property type="entry name" value="biotinyl_domain"/>
    <property type="match status" value="1"/>
</dbReference>
<keyword evidence="1" id="KW-0092">Biotin</keyword>
<sequence length="93" mass="9582">MSLTKSLDQQPACDVVETSGVKMAEDVRAEIVASVLEVVVNEGDEVGKGDIVVLLESMKMEIPVLAEVGGTVSKVSVAVGDVIQAGDLIAVIS</sequence>
<evidence type="ECO:0000313" key="4">
    <source>
        <dbReference type="Proteomes" id="UP000240424"/>
    </source>
</evidence>
<evidence type="ECO:0000313" key="3">
    <source>
        <dbReference type="EMBL" id="SPM38290.1"/>
    </source>
</evidence>
<feature type="domain" description="Lipoyl-binding" evidence="2">
    <location>
        <begin position="18"/>
        <end position="93"/>
    </location>
</feature>
<dbReference type="Pfam" id="PF00364">
    <property type="entry name" value="Biotin_lipoyl"/>
    <property type="match status" value="1"/>
</dbReference>
<dbReference type="NCBIfam" id="NF004547">
    <property type="entry name" value="PRK05889.1"/>
    <property type="match status" value="1"/>
</dbReference>
<organism evidence="3 4">
    <name type="scientific">Mycobacterium numidiamassiliense</name>
    <dbReference type="NCBI Taxonomy" id="1841861"/>
    <lineage>
        <taxon>Bacteria</taxon>
        <taxon>Bacillati</taxon>
        <taxon>Actinomycetota</taxon>
        <taxon>Actinomycetes</taxon>
        <taxon>Mycobacteriales</taxon>
        <taxon>Mycobacteriaceae</taxon>
        <taxon>Mycobacterium</taxon>
    </lineage>
</organism>
<dbReference type="InterPro" id="IPR000089">
    <property type="entry name" value="Biotin_lipoyl"/>
</dbReference>
<dbReference type="PROSITE" id="PS50968">
    <property type="entry name" value="BIOTINYL_LIPOYL"/>
    <property type="match status" value="1"/>
</dbReference>
<dbReference type="InterPro" id="IPR050709">
    <property type="entry name" value="Biotin_Carboxyl_Carrier/Decarb"/>
</dbReference>